<dbReference type="Proteomes" id="UP001165960">
    <property type="component" value="Unassembled WGS sequence"/>
</dbReference>
<dbReference type="EMBL" id="QTSX02007211">
    <property type="protein sequence ID" value="KAJ9049639.1"/>
    <property type="molecule type" value="Genomic_DNA"/>
</dbReference>
<keyword evidence="2" id="KW-1185">Reference proteome</keyword>
<reference evidence="1" key="1">
    <citation type="submission" date="2022-04" db="EMBL/GenBank/DDBJ databases">
        <title>Genome of the entomopathogenic fungus Entomophthora muscae.</title>
        <authorList>
            <person name="Elya C."/>
            <person name="Lovett B.R."/>
            <person name="Lee E."/>
            <person name="Macias A.M."/>
            <person name="Hajek A.E."/>
            <person name="De Bivort B.L."/>
            <person name="Kasson M.T."/>
            <person name="De Fine Licht H.H."/>
            <person name="Stajich J.E."/>
        </authorList>
    </citation>
    <scope>NUCLEOTIDE SEQUENCE</scope>
    <source>
        <strain evidence="1">Berkeley</strain>
    </source>
</reference>
<sequence length="238" mass="27746">MVLELYNWDKWKDMALKQFGNKHIDIIKKLETIQIQDYKTVNRFIDAYRALAQLSICRKLHKGNQNNKSEAEADFNSGIGLTFFKRAIPLEYQMTIEERDIEDLIDAYSLVKKFFRIKVENLPDEKAKKASPWNPFSKKVNKEPKPADLLDKLTKVLEPSWQLGSQSLITTMVFALTVSHQNIKLKTFPRNVNTARRTIPAKTANSLKNDPEKPSWLTFSWQREWSIPLTVLHKRISV</sequence>
<comment type="caution">
    <text evidence="1">The sequence shown here is derived from an EMBL/GenBank/DDBJ whole genome shotgun (WGS) entry which is preliminary data.</text>
</comment>
<protein>
    <submittedName>
        <fullName evidence="1">Uncharacterized protein</fullName>
    </submittedName>
</protein>
<name>A0ACC2RHX3_9FUNG</name>
<organism evidence="1 2">
    <name type="scientific">Entomophthora muscae</name>
    <dbReference type="NCBI Taxonomy" id="34485"/>
    <lineage>
        <taxon>Eukaryota</taxon>
        <taxon>Fungi</taxon>
        <taxon>Fungi incertae sedis</taxon>
        <taxon>Zoopagomycota</taxon>
        <taxon>Entomophthoromycotina</taxon>
        <taxon>Entomophthoromycetes</taxon>
        <taxon>Entomophthorales</taxon>
        <taxon>Entomophthoraceae</taxon>
        <taxon>Entomophthora</taxon>
    </lineage>
</organism>
<gene>
    <name evidence="1" type="ORF">DSO57_1022258</name>
</gene>
<proteinExistence type="predicted"/>
<accession>A0ACC2RHX3</accession>
<evidence type="ECO:0000313" key="1">
    <source>
        <dbReference type="EMBL" id="KAJ9049639.1"/>
    </source>
</evidence>
<evidence type="ECO:0000313" key="2">
    <source>
        <dbReference type="Proteomes" id="UP001165960"/>
    </source>
</evidence>